<dbReference type="PANTHER" id="PTHR43646:SF2">
    <property type="entry name" value="GLYCOSYLTRANSFERASE 2-LIKE DOMAIN-CONTAINING PROTEIN"/>
    <property type="match status" value="1"/>
</dbReference>
<dbReference type="EMBL" id="FNCG01000004">
    <property type="protein sequence ID" value="SDG66898.1"/>
    <property type="molecule type" value="Genomic_DNA"/>
</dbReference>
<dbReference type="Gene3D" id="3.90.550.10">
    <property type="entry name" value="Spore Coat Polysaccharide Biosynthesis Protein SpsA, Chain A"/>
    <property type="match status" value="1"/>
</dbReference>
<dbReference type="AlphaFoldDB" id="A0A1G7W4Q1"/>
<name>A0A1G7W4Q1_9SPHI</name>
<gene>
    <name evidence="8" type="ORF">SAMN05192573_104298</name>
</gene>
<dbReference type="InterPro" id="IPR029044">
    <property type="entry name" value="Nucleotide-diphossugar_trans"/>
</dbReference>
<evidence type="ECO:0000313" key="9">
    <source>
        <dbReference type="Proteomes" id="UP000199705"/>
    </source>
</evidence>
<sequence>MTIAILITLFFIILRFAVTLFNYISNPKLPHIGRYYSDKVSILVPARNEAENILTLLNSIHRQDYNNYEVIIYDDDSSDDTYQVCTEFAAGHPHFRVLKGGKLPDGWMGKNYACHQMAKQADGKYLLFLDADEQVSNRLINSAVHRMHLHQLGLLSLFSNQTMLTLGENLVVPLMHFILLNLLPLRLVYILKNASVAAASGQFMLFDAAIYHKHQWHKAVKNKVVEDVEIMRLIKAERYNGEALLANGMISCRMYRGYGEAINGFSKNFLAAFNYSIIGFLVYITITIAGPLIIMTTLNMPLILFTAGLIFLTRIMISLSAGQKAEYNILLHPAQMFSLLVVAVLSIQRYLTKTTMWKGRKI</sequence>
<evidence type="ECO:0000256" key="6">
    <source>
        <dbReference type="SAM" id="Phobius"/>
    </source>
</evidence>
<keyword evidence="6" id="KW-0812">Transmembrane</keyword>
<proteinExistence type="predicted"/>
<dbReference type="RefSeq" id="WP_091165750.1">
    <property type="nucleotide sequence ID" value="NZ_FNCG01000004.1"/>
</dbReference>
<keyword evidence="9" id="KW-1185">Reference proteome</keyword>
<evidence type="ECO:0000259" key="7">
    <source>
        <dbReference type="Pfam" id="PF00535"/>
    </source>
</evidence>
<dbReference type="Proteomes" id="UP000199705">
    <property type="component" value="Unassembled WGS sequence"/>
</dbReference>
<evidence type="ECO:0000256" key="2">
    <source>
        <dbReference type="ARBA" id="ARBA00022475"/>
    </source>
</evidence>
<protein>
    <submittedName>
        <fullName evidence="8">Chlorobactene glucosyltransferase</fullName>
    </submittedName>
</protein>
<dbReference type="GO" id="GO:0005886">
    <property type="term" value="C:plasma membrane"/>
    <property type="evidence" value="ECO:0007669"/>
    <property type="project" value="UniProtKB-SubCell"/>
</dbReference>
<organism evidence="8 9">
    <name type="scientific">Mucilaginibacter gossypii</name>
    <dbReference type="NCBI Taxonomy" id="551996"/>
    <lineage>
        <taxon>Bacteria</taxon>
        <taxon>Pseudomonadati</taxon>
        <taxon>Bacteroidota</taxon>
        <taxon>Sphingobacteriia</taxon>
        <taxon>Sphingobacteriales</taxon>
        <taxon>Sphingobacteriaceae</taxon>
        <taxon>Mucilaginibacter</taxon>
    </lineage>
</organism>
<feature type="domain" description="Glycosyltransferase 2-like" evidence="7">
    <location>
        <begin position="41"/>
        <end position="148"/>
    </location>
</feature>
<feature type="transmembrane region" description="Helical" evidence="6">
    <location>
        <begin position="272"/>
        <end position="295"/>
    </location>
</feature>
<evidence type="ECO:0000256" key="4">
    <source>
        <dbReference type="ARBA" id="ARBA00022679"/>
    </source>
</evidence>
<dbReference type="STRING" id="551996.SAMN05192573_104298"/>
<evidence type="ECO:0000313" key="8">
    <source>
        <dbReference type="EMBL" id="SDG66898.1"/>
    </source>
</evidence>
<accession>A0A1G7W4Q1</accession>
<feature type="transmembrane region" description="Helical" evidence="6">
    <location>
        <begin position="334"/>
        <end position="351"/>
    </location>
</feature>
<evidence type="ECO:0000256" key="5">
    <source>
        <dbReference type="ARBA" id="ARBA00023136"/>
    </source>
</evidence>
<reference evidence="9" key="1">
    <citation type="submission" date="2016-10" db="EMBL/GenBank/DDBJ databases">
        <authorList>
            <person name="Varghese N."/>
            <person name="Submissions S."/>
        </authorList>
    </citation>
    <scope>NUCLEOTIDE SEQUENCE [LARGE SCALE GENOMIC DNA]</scope>
    <source>
        <strain evidence="9">Gh-67</strain>
    </source>
</reference>
<dbReference type="InterPro" id="IPR001173">
    <property type="entry name" value="Glyco_trans_2-like"/>
</dbReference>
<keyword evidence="6" id="KW-1133">Transmembrane helix</keyword>
<dbReference type="PANTHER" id="PTHR43646">
    <property type="entry name" value="GLYCOSYLTRANSFERASE"/>
    <property type="match status" value="1"/>
</dbReference>
<keyword evidence="5 6" id="KW-0472">Membrane</keyword>
<dbReference type="SUPFAM" id="SSF53448">
    <property type="entry name" value="Nucleotide-diphospho-sugar transferases"/>
    <property type="match status" value="1"/>
</dbReference>
<keyword evidence="3" id="KW-0328">Glycosyltransferase</keyword>
<evidence type="ECO:0000256" key="1">
    <source>
        <dbReference type="ARBA" id="ARBA00004236"/>
    </source>
</evidence>
<keyword evidence="4 8" id="KW-0808">Transferase</keyword>
<keyword evidence="2" id="KW-1003">Cell membrane</keyword>
<feature type="transmembrane region" description="Helical" evidence="6">
    <location>
        <begin position="302"/>
        <end position="322"/>
    </location>
</feature>
<dbReference type="GO" id="GO:0016757">
    <property type="term" value="F:glycosyltransferase activity"/>
    <property type="evidence" value="ECO:0007669"/>
    <property type="project" value="UniProtKB-KW"/>
</dbReference>
<comment type="subcellular location">
    <subcellularLocation>
        <location evidence="1">Cell membrane</location>
    </subcellularLocation>
</comment>
<dbReference type="Pfam" id="PF00535">
    <property type="entry name" value="Glycos_transf_2"/>
    <property type="match status" value="1"/>
</dbReference>
<evidence type="ECO:0000256" key="3">
    <source>
        <dbReference type="ARBA" id="ARBA00022676"/>
    </source>
</evidence>